<dbReference type="InterPro" id="IPR001077">
    <property type="entry name" value="COMT_C"/>
</dbReference>
<dbReference type="VEuPathDB" id="FungiDB:MFRU_007g02890"/>
<gene>
    <name evidence="5" type="ORF">EYC84_010278</name>
</gene>
<proteinExistence type="predicted"/>
<dbReference type="InterPro" id="IPR036291">
    <property type="entry name" value="NAD(P)-bd_dom_sf"/>
</dbReference>
<keyword evidence="1" id="KW-0489">Methyltransferase</keyword>
<protein>
    <recommendedName>
        <fullName evidence="4">O-methyltransferase C-terminal domain-containing protein</fullName>
    </recommendedName>
</protein>
<dbReference type="Pfam" id="PF00106">
    <property type="entry name" value="adh_short"/>
    <property type="match status" value="1"/>
</dbReference>
<dbReference type="EMBL" id="VICG01000011">
    <property type="protein sequence ID" value="KAA8567238.1"/>
    <property type="molecule type" value="Genomic_DNA"/>
</dbReference>
<dbReference type="PROSITE" id="PS51683">
    <property type="entry name" value="SAM_OMT_II"/>
    <property type="match status" value="1"/>
</dbReference>
<dbReference type="GO" id="GO:0008171">
    <property type="term" value="F:O-methyltransferase activity"/>
    <property type="evidence" value="ECO:0007669"/>
    <property type="project" value="InterPro"/>
</dbReference>
<keyword evidence="6" id="KW-1185">Reference proteome</keyword>
<feature type="domain" description="O-methyltransferase C-terminal" evidence="4">
    <location>
        <begin position="230"/>
        <end position="443"/>
    </location>
</feature>
<evidence type="ECO:0000256" key="1">
    <source>
        <dbReference type="ARBA" id="ARBA00022603"/>
    </source>
</evidence>
<dbReference type="GO" id="GO:0032259">
    <property type="term" value="P:methylation"/>
    <property type="evidence" value="ECO:0007669"/>
    <property type="project" value="UniProtKB-KW"/>
</dbReference>
<evidence type="ECO:0000256" key="3">
    <source>
        <dbReference type="ARBA" id="ARBA00022691"/>
    </source>
</evidence>
<dbReference type="Proteomes" id="UP000322873">
    <property type="component" value="Unassembled WGS sequence"/>
</dbReference>
<evidence type="ECO:0000313" key="6">
    <source>
        <dbReference type="Proteomes" id="UP000322873"/>
    </source>
</evidence>
<dbReference type="Gene3D" id="3.40.50.150">
    <property type="entry name" value="Vaccinia Virus protein VP39"/>
    <property type="match status" value="1"/>
</dbReference>
<dbReference type="Pfam" id="PF00891">
    <property type="entry name" value="Methyltransf_2"/>
    <property type="match status" value="1"/>
</dbReference>
<dbReference type="VEuPathDB" id="FungiDB:MFRU_007g02900"/>
<reference evidence="5 6" key="1">
    <citation type="submission" date="2019-06" db="EMBL/GenBank/DDBJ databases">
        <title>Genome Sequence of the Brown Rot Fungal Pathogen Monilinia fructicola.</title>
        <authorList>
            <person name="De Miccolis Angelini R.M."/>
            <person name="Landi L."/>
            <person name="Abate D."/>
            <person name="Pollastro S."/>
            <person name="Romanazzi G."/>
            <person name="Faretra F."/>
        </authorList>
    </citation>
    <scope>NUCLEOTIDE SEQUENCE [LARGE SCALE GENOMIC DNA]</scope>
    <source>
        <strain evidence="5 6">Mfrc123</strain>
    </source>
</reference>
<evidence type="ECO:0000256" key="2">
    <source>
        <dbReference type="ARBA" id="ARBA00022679"/>
    </source>
</evidence>
<keyword evidence="3" id="KW-0949">S-adenosyl-L-methionine</keyword>
<dbReference type="AlphaFoldDB" id="A0A5M9JCA1"/>
<evidence type="ECO:0000259" key="4">
    <source>
        <dbReference type="Pfam" id="PF00891"/>
    </source>
</evidence>
<name>A0A5M9JCA1_MONFR</name>
<dbReference type="PANTHER" id="PTHR43712">
    <property type="entry name" value="PUTATIVE (AFU_ORTHOLOGUE AFUA_4G14580)-RELATED"/>
    <property type="match status" value="1"/>
</dbReference>
<dbReference type="SUPFAM" id="SSF53335">
    <property type="entry name" value="S-adenosyl-L-methionine-dependent methyltransferases"/>
    <property type="match status" value="1"/>
</dbReference>
<dbReference type="InterPro" id="IPR002347">
    <property type="entry name" value="SDR_fam"/>
</dbReference>
<evidence type="ECO:0000313" key="5">
    <source>
        <dbReference type="EMBL" id="KAA8567238.1"/>
    </source>
</evidence>
<dbReference type="InterPro" id="IPR016461">
    <property type="entry name" value="COMT-like"/>
</dbReference>
<dbReference type="InterPro" id="IPR029063">
    <property type="entry name" value="SAM-dependent_MTases_sf"/>
</dbReference>
<dbReference type="Gene3D" id="3.40.50.720">
    <property type="entry name" value="NAD(P)-binding Rossmann-like Domain"/>
    <property type="match status" value="1"/>
</dbReference>
<organism evidence="5 6">
    <name type="scientific">Monilinia fructicola</name>
    <name type="common">Brown rot fungus</name>
    <name type="synonym">Ciboria fructicola</name>
    <dbReference type="NCBI Taxonomy" id="38448"/>
    <lineage>
        <taxon>Eukaryota</taxon>
        <taxon>Fungi</taxon>
        <taxon>Dikarya</taxon>
        <taxon>Ascomycota</taxon>
        <taxon>Pezizomycotina</taxon>
        <taxon>Leotiomycetes</taxon>
        <taxon>Helotiales</taxon>
        <taxon>Sclerotiniaceae</taxon>
        <taxon>Monilinia</taxon>
    </lineage>
</organism>
<comment type="caution">
    <text evidence="5">The sequence shown here is derived from an EMBL/GenBank/DDBJ whole genome shotgun (WGS) entry which is preliminary data.</text>
</comment>
<dbReference type="SUPFAM" id="SSF51735">
    <property type="entry name" value="NAD(P)-binding Rossmann-fold domains"/>
    <property type="match status" value="1"/>
</dbReference>
<dbReference type="PANTHER" id="PTHR43712:SF12">
    <property type="entry name" value="STERIGMATOCYSTIN 8-O-METHYLTRANSFERASE"/>
    <property type="match status" value="1"/>
</dbReference>
<keyword evidence="2" id="KW-0808">Transferase</keyword>
<sequence>MPDVGLANSASIEIEDLGAIEDKPAGTSLRLLTKRTIPSISTRNQRSYVSLIRTLLGNQPSSTMADQATTSVQGTSILALAQNILELTQDMTKYIQANNLTAPTFALDSQDPPATPEYRNLHATLKTSLEDLSRLIDGPRKWLRAFCCTGYDLAALQPKKAGLDVDRATRIIRQLMTYRIFEELKPEVISHSSTSLLVHQDEELRSVVHYSLDEMLKAAADSNISLKKHPFEAHQNQNPFVTRHGVGIFEFYKKDPEKARRFAKAMAGLRRMDSHLDTLLKGAFNWSAIEGTVVDCGGGNGHISKTLAQLYPQLNFIVEDSNVDMLAEGQESLTDELRDRVKYMQHSFFDPQPVKSAAAFLIRQCTHNWADNDVITIFKRFVPGLENSSPDTPLLINDIIIPESGTWPRHQERVVRQVDMVMLVNCGAKQRTKAEFGSLLKEADPRYEIRNVYDNGPLGLLELLGYGWILLATVFNFELCYHIDRPNHSSFFVLYHLIPLITNITRRLNPVPSTMSSRINTVLILGASRGIGEALAHRFHSLGKKVIVTARKHEEEKLIQLTRKLPGLEYRVWDLTDLINLPKSRQEHST</sequence>
<accession>A0A5M9JCA1</accession>